<evidence type="ECO:0000256" key="1">
    <source>
        <dbReference type="SAM" id="MobiDB-lite"/>
    </source>
</evidence>
<evidence type="ECO:0000313" key="3">
    <source>
        <dbReference type="Proteomes" id="UP000217676"/>
    </source>
</evidence>
<dbReference type="InterPro" id="IPR029055">
    <property type="entry name" value="Ntn_hydrolases_N"/>
</dbReference>
<gene>
    <name evidence="2" type="ORF">SLA_0192</name>
</gene>
<evidence type="ECO:0000313" key="2">
    <source>
        <dbReference type="EMBL" id="BAU81147.1"/>
    </source>
</evidence>
<dbReference type="PANTHER" id="PTHR34218:SF3">
    <property type="entry name" value="ACYL-HOMOSERINE LACTONE ACYLASE PVDQ"/>
    <property type="match status" value="1"/>
</dbReference>
<name>A0A160NS68_STRLU</name>
<dbReference type="InterPro" id="IPR043146">
    <property type="entry name" value="Penicillin_amidase_N_B-knob"/>
</dbReference>
<reference evidence="2 3" key="1">
    <citation type="journal article" date="2016" name="Genome Announc.">
        <title>Complete Genome Sequence of Thiostrepton-Producing Streptomyces laurentii ATCC 31255.</title>
        <authorList>
            <person name="Doi K."/>
            <person name="Fujino Y."/>
            <person name="Nagayoshi Y."/>
            <person name="Ohshima T."/>
            <person name="Ogata S."/>
        </authorList>
    </citation>
    <scope>NUCLEOTIDE SEQUENCE [LARGE SCALE GENOMIC DNA]</scope>
    <source>
        <strain evidence="2 3">ATCC 31255</strain>
    </source>
</reference>
<organism evidence="2 3">
    <name type="scientific">Streptomyces laurentii</name>
    <dbReference type="NCBI Taxonomy" id="39478"/>
    <lineage>
        <taxon>Bacteria</taxon>
        <taxon>Bacillati</taxon>
        <taxon>Actinomycetota</taxon>
        <taxon>Actinomycetes</taxon>
        <taxon>Kitasatosporales</taxon>
        <taxon>Streptomycetaceae</taxon>
        <taxon>Streptomyces</taxon>
    </lineage>
</organism>
<dbReference type="GO" id="GO:0016787">
    <property type="term" value="F:hydrolase activity"/>
    <property type="evidence" value="ECO:0007669"/>
    <property type="project" value="InterPro"/>
</dbReference>
<dbReference type="PANTHER" id="PTHR34218">
    <property type="entry name" value="PEPTIDASE S45 PENICILLIN AMIDASE"/>
    <property type="match status" value="1"/>
</dbReference>
<protein>
    <submittedName>
        <fullName evidence="2">Peptidase S45, penicillin amidase</fullName>
    </submittedName>
</protein>
<dbReference type="InterPro" id="IPR002692">
    <property type="entry name" value="S45"/>
</dbReference>
<dbReference type="KEGG" id="slau:SLA_0192"/>
<proteinExistence type="predicted"/>
<accession>A0A160NS68</accession>
<dbReference type="GO" id="GO:0017000">
    <property type="term" value="P:antibiotic biosynthetic process"/>
    <property type="evidence" value="ECO:0007669"/>
    <property type="project" value="InterPro"/>
</dbReference>
<dbReference type="Pfam" id="PF01804">
    <property type="entry name" value="Penicil_amidase"/>
    <property type="match status" value="2"/>
</dbReference>
<dbReference type="SUPFAM" id="SSF56235">
    <property type="entry name" value="N-terminal nucleophile aminohydrolases (Ntn hydrolases)"/>
    <property type="match status" value="2"/>
</dbReference>
<dbReference type="Gene3D" id="2.30.120.10">
    <property type="match status" value="1"/>
</dbReference>
<dbReference type="Proteomes" id="UP000217676">
    <property type="component" value="Chromosome"/>
</dbReference>
<dbReference type="EMBL" id="AP017424">
    <property type="protein sequence ID" value="BAU81147.1"/>
    <property type="molecule type" value="Genomic_DNA"/>
</dbReference>
<sequence>MLLGQGRAPGVPMNPHRLTLDPADPTTYLVDGERERMTPHPVTVAVKGGAPVTRTQWWTRYGPVVDGLDPTLTLPWTATMAYALGDPNAVNLRMSDTALGFARSRSTRELAETPRRTQGLPWVNTIAADSAGHTPLGVWNCTNARWDPAGGGYTEVVAGSSHIQAVGWDGSGCPVARTLLTYSQSDDPGSAHFSDQTRLFSDGRWVTSRYCEKEILSSPALKVVTVGE</sequence>
<dbReference type="AlphaFoldDB" id="A0A160NS68"/>
<keyword evidence="3" id="KW-1185">Reference proteome</keyword>
<feature type="region of interest" description="Disordered" evidence="1">
    <location>
        <begin position="1"/>
        <end position="24"/>
    </location>
</feature>
<dbReference type="Gene3D" id="3.60.20.10">
    <property type="entry name" value="Glutamine Phosphoribosylpyrophosphate, subunit 1, domain 1"/>
    <property type="match status" value="1"/>
</dbReference>